<dbReference type="AlphaFoldDB" id="A0A0Q0UAM5"/>
<name>A0A0Q0UAM5_9CORY</name>
<keyword evidence="1" id="KW-0472">Membrane</keyword>
<evidence type="ECO:0000256" key="1">
    <source>
        <dbReference type="SAM" id="Phobius"/>
    </source>
</evidence>
<reference evidence="2 3" key="1">
    <citation type="submission" date="2015-10" db="EMBL/GenBank/DDBJ databases">
        <title>Corynebacteirum lowii and Corynebacterium oculi species nova, derived from human clinical disease and and emended description of Corynebacterium mastiditis.</title>
        <authorList>
            <person name="Bernard K."/>
            <person name="Pacheco A.L."/>
            <person name="Mcdougall C."/>
            <person name="Burtx T."/>
            <person name="Weibe D."/>
            <person name="Tyler S."/>
            <person name="Olson A.B."/>
            <person name="Cnockaert M."/>
            <person name="Eguchi H."/>
            <person name="Kuwahara T."/>
            <person name="Nakayama-Imaohji H."/>
            <person name="Boudewijins M."/>
            <person name="Van Hoecke F."/>
            <person name="Bernier A.-M."/>
            <person name="Vandamme P."/>
        </authorList>
    </citation>
    <scope>NUCLEOTIDE SEQUENCE [LARGE SCALE GENOMIC DNA]</scope>
    <source>
        <strain evidence="2 3">NML 130206</strain>
    </source>
</reference>
<feature type="transmembrane region" description="Helical" evidence="1">
    <location>
        <begin position="151"/>
        <end position="174"/>
    </location>
</feature>
<proteinExistence type="predicted"/>
<keyword evidence="3" id="KW-1185">Reference proteome</keyword>
<keyword evidence="1" id="KW-0812">Transmembrane</keyword>
<comment type="caution">
    <text evidence="2">The sequence shown here is derived from an EMBL/GenBank/DDBJ whole genome shotgun (WGS) entry which is preliminary data.</text>
</comment>
<protein>
    <submittedName>
        <fullName evidence="2">Uncharacterized protein</fullName>
    </submittedName>
</protein>
<sequence>MPSLTSLYSRHEEAKVRRWERAMKENNTMKFLSLRGRTPTLRLIGSFLALQLISLIFLISGLWWLPGFFISIALTGIACVPWTILRGTIDTKDDAPASVLDEYENSVVSFWNRLTLRLLHAWTFIIGFVIIISTLADFYEYLGVSQTRWTIILGYLVLDISSAITSLPAIGYALTFHTQED</sequence>
<dbReference type="OrthoDB" id="4410589at2"/>
<dbReference type="STRING" id="1544413.Clow_02099"/>
<evidence type="ECO:0000313" key="2">
    <source>
        <dbReference type="EMBL" id="KQB84837.1"/>
    </source>
</evidence>
<feature type="transmembrane region" description="Helical" evidence="1">
    <location>
        <begin position="119"/>
        <end position="139"/>
    </location>
</feature>
<feature type="transmembrane region" description="Helical" evidence="1">
    <location>
        <begin position="65"/>
        <end position="85"/>
    </location>
</feature>
<keyword evidence="1" id="KW-1133">Transmembrane helix</keyword>
<organism evidence="2 3">
    <name type="scientific">Corynebacterium lowii</name>
    <dbReference type="NCBI Taxonomy" id="1544413"/>
    <lineage>
        <taxon>Bacteria</taxon>
        <taxon>Bacillati</taxon>
        <taxon>Actinomycetota</taxon>
        <taxon>Actinomycetes</taxon>
        <taxon>Mycobacteriales</taxon>
        <taxon>Corynebacteriaceae</taxon>
        <taxon>Corynebacterium</taxon>
    </lineage>
</organism>
<accession>A0A0Q0UAM5</accession>
<gene>
    <name evidence="2" type="ORF">Clow_02099</name>
</gene>
<dbReference type="PATRIC" id="fig|1544413.3.peg.2101"/>
<feature type="transmembrane region" description="Helical" evidence="1">
    <location>
        <begin position="40"/>
        <end position="59"/>
    </location>
</feature>
<evidence type="ECO:0000313" key="3">
    <source>
        <dbReference type="Proteomes" id="UP000050488"/>
    </source>
</evidence>
<dbReference type="EMBL" id="LKEV01000007">
    <property type="protein sequence ID" value="KQB84837.1"/>
    <property type="molecule type" value="Genomic_DNA"/>
</dbReference>
<dbReference type="Proteomes" id="UP000050488">
    <property type="component" value="Unassembled WGS sequence"/>
</dbReference>
<dbReference type="RefSeq" id="WP_055178843.1">
    <property type="nucleotide sequence ID" value="NZ_JAUSQY010000001.1"/>
</dbReference>